<name>A0ACC0LUE8_RHOML</name>
<proteinExistence type="predicted"/>
<keyword evidence="2" id="KW-1185">Reference proteome</keyword>
<evidence type="ECO:0000313" key="1">
    <source>
        <dbReference type="EMBL" id="KAI8531942.1"/>
    </source>
</evidence>
<gene>
    <name evidence="1" type="ORF">RHMOL_Rhmol11G0175000</name>
</gene>
<sequence length="278" mass="31214">MMVRWSDGSEDGIVEKGVPWWMRSGGGVDGGNRGRVVALAMTIGVGMSNTLVLIDAYVKIEGKEKWHNKDRATTKGKENEQPRKTGIRLDWMRRLRIALGAARGLQYLHELANPPIIHRDIKSSNILLDESLNAKVSDFGLSRPMGDDAEKSHITTQVTGTMGYMDPEYYMTQQLTEKNDVYSFGVVLLELVTARQPIEEGKYIVREVRQRMKSDQVLYSLDEILDLAILAPTPKGLEQFMDLAMRCVEEEGARRPTMGAVMKEIENVMQIAGLNPKC</sequence>
<evidence type="ECO:0000313" key="2">
    <source>
        <dbReference type="Proteomes" id="UP001062846"/>
    </source>
</evidence>
<organism evidence="1 2">
    <name type="scientific">Rhododendron molle</name>
    <name type="common">Chinese azalea</name>
    <name type="synonym">Azalea mollis</name>
    <dbReference type="NCBI Taxonomy" id="49168"/>
    <lineage>
        <taxon>Eukaryota</taxon>
        <taxon>Viridiplantae</taxon>
        <taxon>Streptophyta</taxon>
        <taxon>Embryophyta</taxon>
        <taxon>Tracheophyta</taxon>
        <taxon>Spermatophyta</taxon>
        <taxon>Magnoliopsida</taxon>
        <taxon>eudicotyledons</taxon>
        <taxon>Gunneridae</taxon>
        <taxon>Pentapetalae</taxon>
        <taxon>asterids</taxon>
        <taxon>Ericales</taxon>
        <taxon>Ericaceae</taxon>
        <taxon>Ericoideae</taxon>
        <taxon>Rhodoreae</taxon>
        <taxon>Rhododendron</taxon>
    </lineage>
</organism>
<dbReference type="EMBL" id="CM046398">
    <property type="protein sequence ID" value="KAI8531942.1"/>
    <property type="molecule type" value="Genomic_DNA"/>
</dbReference>
<comment type="caution">
    <text evidence="1">The sequence shown here is derived from an EMBL/GenBank/DDBJ whole genome shotgun (WGS) entry which is preliminary data.</text>
</comment>
<protein>
    <submittedName>
        <fullName evidence="1">Uncharacterized protein</fullName>
    </submittedName>
</protein>
<reference evidence="1" key="1">
    <citation type="submission" date="2022-02" db="EMBL/GenBank/DDBJ databases">
        <title>Plant Genome Project.</title>
        <authorList>
            <person name="Zhang R.-G."/>
        </authorList>
    </citation>
    <scope>NUCLEOTIDE SEQUENCE</scope>
    <source>
        <strain evidence="1">AT1</strain>
    </source>
</reference>
<dbReference type="Proteomes" id="UP001062846">
    <property type="component" value="Chromosome 11"/>
</dbReference>
<accession>A0ACC0LUE8</accession>